<dbReference type="Proteomes" id="UP000094296">
    <property type="component" value="Unassembled WGS sequence"/>
</dbReference>
<dbReference type="RefSeq" id="WP_069644378.1">
    <property type="nucleotide sequence ID" value="NZ_MIJE01000036.1"/>
</dbReference>
<dbReference type="STRING" id="766136.BHF68_11960"/>
<dbReference type="GO" id="GO:0046872">
    <property type="term" value="F:metal ion binding"/>
    <property type="evidence" value="ECO:0007669"/>
    <property type="project" value="InterPro"/>
</dbReference>
<dbReference type="PANTHER" id="PTHR21621:SF0">
    <property type="entry name" value="BETA-CITRYLGLUTAMATE SYNTHASE B-RELATED"/>
    <property type="match status" value="1"/>
</dbReference>
<dbReference type="EMBL" id="MIJE01000036">
    <property type="protein sequence ID" value="OEF95565.1"/>
    <property type="molecule type" value="Genomic_DNA"/>
</dbReference>
<reference evidence="3 4" key="1">
    <citation type="submission" date="2016-09" db="EMBL/GenBank/DDBJ databases">
        <title>Draft genome sequence for the type strain of Desulfuribacillus alkaliarsenatis AHT28, an obligately anaerobic, sulfidogenic bacterium isolated from Russian soda lake sediments.</title>
        <authorList>
            <person name="Abin C.A."/>
            <person name="Hollibaugh J.T."/>
        </authorList>
    </citation>
    <scope>NUCLEOTIDE SEQUENCE [LARGE SCALE GENOMIC DNA]</scope>
    <source>
        <strain evidence="3 4">AHT28</strain>
    </source>
</reference>
<dbReference type="InterPro" id="IPR011761">
    <property type="entry name" value="ATP-grasp"/>
</dbReference>
<feature type="domain" description="ATP-grasp" evidence="2">
    <location>
        <begin position="682"/>
        <end position="916"/>
    </location>
</feature>
<proteinExistence type="predicted"/>
<evidence type="ECO:0000256" key="1">
    <source>
        <dbReference type="PROSITE-ProRule" id="PRU00409"/>
    </source>
</evidence>
<accession>A0A1E5FYC0</accession>
<dbReference type="SUPFAM" id="SSF56059">
    <property type="entry name" value="Glutathione synthetase ATP-binding domain-like"/>
    <property type="match status" value="2"/>
</dbReference>
<dbReference type="GO" id="GO:0016879">
    <property type="term" value="F:ligase activity, forming carbon-nitrogen bonds"/>
    <property type="evidence" value="ECO:0007669"/>
    <property type="project" value="TreeGrafter"/>
</dbReference>
<dbReference type="InterPro" id="IPR026838">
    <property type="entry name" value="YheC/D"/>
</dbReference>
<sequence>MLVNLKRLTFTDATVSHCLLPPSLFNQLGLEEHETYTLVAGKLHTEASFSYEQNTSSAEQLAHSLQIPSLLLEHLSLYEDMQLHIWKKDDKIHLGPVVGVFLNTRYIQELEQGEETPTLIQNHMLANEHSKCVTYFFSVNDINWFDCIIHGYSYNINTKTWHKKWYPMPDVLYDRGASFEPEHKALVKHIRQQFSYDKTIKKINSLHYLGKWQLYKALSKYSFIKPYLPETIEYKELADITCMLERYSLLFIKSFYGSRGREIITIEKSDQYKVTYYDNNLGLKALHLESLQEVLTLLETLILPDKRYLIQQGINLLHYENRPTDIRVLTQKNSAGEWEAVYRHVNIAGENSYITTLDSDDMYYQDYYEHFRSHSALLPTQTQINQVAIEISQIIERELGPMAEMGLDIAIDKDYQIWFIEANSKPEKYPGPGIYNSDYPTKQFYNILEYAKYLTITKHPAKELLQSLVIKPSTLTNEADYEASHEQIPSVSVPELLYQYMSESKQKTFYLAIGQWRAPVIFTPNSTDNQIIIPYHLLAKYSDLFNIKCSFKWSNNTLTLGPVIGVFVSNGNIRRMRQQKPKFRHYELSNANNSCNTILYYFSIKDVDFVNQRILGMYYDSDDKCWKRRAFPLPEVFYDRGGGVLAKQKIKSQYIREQLNNIPNMKKINPQHYFDKWLTHKKLINQPDMIPFLPPTINYESIDSLKSMLDKHNHLYVKDSFGSNGRGILKVSRLSEHEYTYSYFSNRVYEETVGSIKALHSAIESFINSEHLVIQYAIPLIEIDNRSIDLRATMQRTGRNEVDILSLPVRMGCQYSPITSTQSGSNVFEFNSFFEDYLSYTKSEIEALRQKIESFLHTCYCSIETCYGVFGEIGIDFAVDVNGRIWFIECNAKPGYDAMYKSYDRNTIEKTFTNPLEYAKIITMYN</sequence>
<dbReference type="Pfam" id="PF14398">
    <property type="entry name" value="ATPgrasp_YheCD"/>
    <property type="match status" value="2"/>
</dbReference>
<protein>
    <recommendedName>
        <fullName evidence="2">ATP-grasp domain-containing protein</fullName>
    </recommendedName>
</protein>
<gene>
    <name evidence="3" type="ORF">BHF68_11960</name>
</gene>
<dbReference type="GO" id="GO:0005524">
    <property type="term" value="F:ATP binding"/>
    <property type="evidence" value="ECO:0007669"/>
    <property type="project" value="UniProtKB-UniRule"/>
</dbReference>
<evidence type="ECO:0000313" key="3">
    <source>
        <dbReference type="EMBL" id="OEF95565.1"/>
    </source>
</evidence>
<comment type="caution">
    <text evidence="3">The sequence shown here is derived from an EMBL/GenBank/DDBJ whole genome shotgun (WGS) entry which is preliminary data.</text>
</comment>
<evidence type="ECO:0000313" key="4">
    <source>
        <dbReference type="Proteomes" id="UP000094296"/>
    </source>
</evidence>
<keyword evidence="1" id="KW-0547">Nucleotide-binding</keyword>
<dbReference type="PROSITE" id="PS50975">
    <property type="entry name" value="ATP_GRASP"/>
    <property type="match status" value="1"/>
</dbReference>
<evidence type="ECO:0000259" key="2">
    <source>
        <dbReference type="PROSITE" id="PS50975"/>
    </source>
</evidence>
<keyword evidence="4" id="KW-1185">Reference proteome</keyword>
<dbReference type="Gene3D" id="3.30.470.20">
    <property type="entry name" value="ATP-grasp fold, B domain"/>
    <property type="match status" value="2"/>
</dbReference>
<organism evidence="3 4">
    <name type="scientific">Desulfuribacillus alkaliarsenatis</name>
    <dbReference type="NCBI Taxonomy" id="766136"/>
    <lineage>
        <taxon>Bacteria</taxon>
        <taxon>Bacillati</taxon>
        <taxon>Bacillota</taxon>
        <taxon>Desulfuribacillia</taxon>
        <taxon>Desulfuribacillales</taxon>
        <taxon>Desulfuribacillaceae</taxon>
        <taxon>Desulfuribacillus</taxon>
    </lineage>
</organism>
<dbReference type="PANTHER" id="PTHR21621">
    <property type="entry name" value="RIBOSOMAL PROTEIN S6 MODIFICATION PROTEIN"/>
    <property type="match status" value="1"/>
</dbReference>
<dbReference type="AlphaFoldDB" id="A0A1E5FYC0"/>
<name>A0A1E5FYC0_9FIRM</name>
<dbReference type="GO" id="GO:0005737">
    <property type="term" value="C:cytoplasm"/>
    <property type="evidence" value="ECO:0007669"/>
    <property type="project" value="TreeGrafter"/>
</dbReference>
<dbReference type="OrthoDB" id="7869153at2"/>
<keyword evidence="1" id="KW-0067">ATP-binding</keyword>